<evidence type="ECO:0000313" key="2">
    <source>
        <dbReference type="EMBL" id="KIZ01553.1"/>
    </source>
</evidence>
<dbReference type="Proteomes" id="UP000054498">
    <property type="component" value="Unassembled WGS sequence"/>
</dbReference>
<feature type="signal peptide" evidence="1">
    <location>
        <begin position="1"/>
        <end position="19"/>
    </location>
</feature>
<dbReference type="GeneID" id="25739280"/>
<keyword evidence="3" id="KW-1185">Reference proteome</keyword>
<dbReference type="EMBL" id="KK101255">
    <property type="protein sequence ID" value="KIZ01553.1"/>
    <property type="molecule type" value="Genomic_DNA"/>
</dbReference>
<organism evidence="2 3">
    <name type="scientific">Monoraphidium neglectum</name>
    <dbReference type="NCBI Taxonomy" id="145388"/>
    <lineage>
        <taxon>Eukaryota</taxon>
        <taxon>Viridiplantae</taxon>
        <taxon>Chlorophyta</taxon>
        <taxon>core chlorophytes</taxon>
        <taxon>Chlorophyceae</taxon>
        <taxon>CS clade</taxon>
        <taxon>Sphaeropleales</taxon>
        <taxon>Selenastraceae</taxon>
        <taxon>Monoraphidium</taxon>
    </lineage>
</organism>
<dbReference type="KEGG" id="mng:MNEG_6404"/>
<keyword evidence="1" id="KW-0732">Signal</keyword>
<proteinExistence type="predicted"/>
<feature type="chain" id="PRO_5002256251" evidence="1">
    <location>
        <begin position="20"/>
        <end position="197"/>
    </location>
</feature>
<evidence type="ECO:0000256" key="1">
    <source>
        <dbReference type="SAM" id="SignalP"/>
    </source>
</evidence>
<sequence length="197" mass="20420">MRHLVHLAIAALVVGLAHAAAPAPAEGTSNYYVHLIPDLMEAQMRYLLCVPDGEAGDVLLHHLVTETARTHAPASCDAWPAIATDLARRAAAAAAVDGSKTKLGGCAGVKCTDKTGGRSHTLTLDMPLYVRLLEFAHEQAPACKDPSQAITAAASALLRDCSSGGEACAIDKYYALRPGAKEGCSVPPELAALAKGE</sequence>
<dbReference type="OrthoDB" id="10476683at2759"/>
<dbReference type="AlphaFoldDB" id="A0A0D2JR32"/>
<gene>
    <name evidence="2" type="ORF">MNEG_6404</name>
</gene>
<reference evidence="2 3" key="1">
    <citation type="journal article" date="2013" name="BMC Genomics">
        <title>Reconstruction of the lipid metabolism for the microalga Monoraphidium neglectum from its genome sequence reveals characteristics suitable for biofuel production.</title>
        <authorList>
            <person name="Bogen C."/>
            <person name="Al-Dilaimi A."/>
            <person name="Albersmeier A."/>
            <person name="Wichmann J."/>
            <person name="Grundmann M."/>
            <person name="Rupp O."/>
            <person name="Lauersen K.J."/>
            <person name="Blifernez-Klassen O."/>
            <person name="Kalinowski J."/>
            <person name="Goesmann A."/>
            <person name="Mussgnug J.H."/>
            <person name="Kruse O."/>
        </authorList>
    </citation>
    <scope>NUCLEOTIDE SEQUENCE [LARGE SCALE GENOMIC DNA]</scope>
    <source>
        <strain evidence="2 3">SAG 48.87</strain>
    </source>
</reference>
<name>A0A0D2JR32_9CHLO</name>
<dbReference type="RefSeq" id="XP_013900572.1">
    <property type="nucleotide sequence ID" value="XM_014045118.1"/>
</dbReference>
<accession>A0A0D2JR32</accession>
<evidence type="ECO:0000313" key="3">
    <source>
        <dbReference type="Proteomes" id="UP000054498"/>
    </source>
</evidence>
<protein>
    <submittedName>
        <fullName evidence="2">Uncharacterized protein</fullName>
    </submittedName>
</protein>